<dbReference type="PROSITE" id="PS00198">
    <property type="entry name" value="4FE4S_FER_1"/>
    <property type="match status" value="1"/>
</dbReference>
<dbReference type="PROSITE" id="PS51379">
    <property type="entry name" value="4FE4S_FER_2"/>
    <property type="match status" value="4"/>
</dbReference>
<evidence type="ECO:0000256" key="2">
    <source>
        <dbReference type="ARBA" id="ARBA00022485"/>
    </source>
</evidence>
<dbReference type="Pfam" id="PF12800">
    <property type="entry name" value="Fer4_4"/>
    <property type="match status" value="1"/>
</dbReference>
<evidence type="ECO:0000256" key="4">
    <source>
        <dbReference type="ARBA" id="ARBA00022982"/>
    </source>
</evidence>
<evidence type="ECO:0000313" key="8">
    <source>
        <dbReference type="EMBL" id="MCD1295008.1"/>
    </source>
</evidence>
<keyword evidence="6" id="KW-0411">Iron-sulfur</keyword>
<dbReference type="InterPro" id="IPR017900">
    <property type="entry name" value="4Fe4S_Fe_S_CS"/>
</dbReference>
<keyword evidence="5" id="KW-0408">Iron</keyword>
<gene>
    <name evidence="8" type="ORF">CUJ83_08360</name>
</gene>
<dbReference type="AlphaFoldDB" id="A0AAP2RCR1"/>
<dbReference type="SUPFAM" id="SSF54862">
    <property type="entry name" value="4Fe-4S ferredoxins"/>
    <property type="match status" value="1"/>
</dbReference>
<dbReference type="PANTHER" id="PTHR42859">
    <property type="entry name" value="OXIDOREDUCTASE"/>
    <property type="match status" value="1"/>
</dbReference>
<dbReference type="Pfam" id="PF12838">
    <property type="entry name" value="Fer4_7"/>
    <property type="match status" value="1"/>
</dbReference>
<dbReference type="InterPro" id="IPR017896">
    <property type="entry name" value="4Fe4S_Fe-S-bd"/>
</dbReference>
<reference evidence="8 9" key="1">
    <citation type="submission" date="2017-11" db="EMBL/GenBank/DDBJ databases">
        <title>Isolation and Characterization of Family Methanocellaceae Species from Potential Methane Hydrate Area Offshore Southwestern Taiwan.</title>
        <authorList>
            <person name="Zhang W.-L."/>
            <person name="Chen W.-C."/>
            <person name="Lai M.-C."/>
            <person name="Chen S.-C."/>
        </authorList>
    </citation>
    <scope>NUCLEOTIDE SEQUENCE [LARGE SCALE GENOMIC DNA]</scope>
    <source>
        <strain evidence="8 9">CWC-04</strain>
    </source>
</reference>
<dbReference type="GO" id="GO:0046872">
    <property type="term" value="F:metal ion binding"/>
    <property type="evidence" value="ECO:0007669"/>
    <property type="project" value="UniProtKB-KW"/>
</dbReference>
<organism evidence="8 9">
    <name type="scientific">Methanooceanicella nereidis</name>
    <dbReference type="NCBI Taxonomy" id="2052831"/>
    <lineage>
        <taxon>Archaea</taxon>
        <taxon>Methanobacteriati</taxon>
        <taxon>Methanobacteriota</taxon>
        <taxon>Stenosarchaea group</taxon>
        <taxon>Methanomicrobia</taxon>
        <taxon>Methanocellales</taxon>
        <taxon>Methanocellaceae</taxon>
        <taxon>Methanooceanicella</taxon>
    </lineage>
</organism>
<dbReference type="InterPro" id="IPR050294">
    <property type="entry name" value="RnfB_subfamily"/>
</dbReference>
<dbReference type="PANTHER" id="PTHR42859:SF10">
    <property type="entry name" value="DIMETHYLSULFOXIDE REDUCTASE CHAIN B"/>
    <property type="match status" value="1"/>
</dbReference>
<evidence type="ECO:0000256" key="6">
    <source>
        <dbReference type="ARBA" id="ARBA00023014"/>
    </source>
</evidence>
<keyword evidence="3" id="KW-0479">Metal-binding</keyword>
<dbReference type="Proteomes" id="UP001320159">
    <property type="component" value="Unassembled WGS sequence"/>
</dbReference>
<dbReference type="CDD" id="cd10550">
    <property type="entry name" value="DMSOR_beta_like"/>
    <property type="match status" value="1"/>
</dbReference>
<protein>
    <submittedName>
        <fullName evidence="8">4Fe-4S ferredoxin</fullName>
    </submittedName>
</protein>
<feature type="domain" description="4Fe-4S ferredoxin-type" evidence="7">
    <location>
        <begin position="2"/>
        <end position="32"/>
    </location>
</feature>
<dbReference type="GO" id="GO:0051539">
    <property type="term" value="F:4 iron, 4 sulfur cluster binding"/>
    <property type="evidence" value="ECO:0007669"/>
    <property type="project" value="UniProtKB-KW"/>
</dbReference>
<evidence type="ECO:0000256" key="3">
    <source>
        <dbReference type="ARBA" id="ARBA00022723"/>
    </source>
</evidence>
<evidence type="ECO:0000256" key="1">
    <source>
        <dbReference type="ARBA" id="ARBA00022448"/>
    </source>
</evidence>
<name>A0AAP2RCR1_9EURY</name>
<dbReference type="RefSeq" id="WP_230741847.1">
    <property type="nucleotide sequence ID" value="NZ_PGCK01000006.1"/>
</dbReference>
<keyword evidence="9" id="KW-1185">Reference proteome</keyword>
<dbReference type="EMBL" id="PGCK01000006">
    <property type="protein sequence ID" value="MCD1295008.1"/>
    <property type="molecule type" value="Genomic_DNA"/>
</dbReference>
<evidence type="ECO:0000313" key="9">
    <source>
        <dbReference type="Proteomes" id="UP001320159"/>
    </source>
</evidence>
<dbReference type="Gene3D" id="3.30.70.20">
    <property type="match status" value="2"/>
</dbReference>
<feature type="domain" description="4Fe-4S ferredoxin-type" evidence="7">
    <location>
        <begin position="112"/>
        <end position="138"/>
    </location>
</feature>
<feature type="domain" description="4Fe-4S ferredoxin-type" evidence="7">
    <location>
        <begin position="79"/>
        <end position="108"/>
    </location>
</feature>
<comment type="caution">
    <text evidence="8">The sequence shown here is derived from an EMBL/GenBank/DDBJ whole genome shotgun (WGS) entry which is preliminary data.</text>
</comment>
<feature type="domain" description="4Fe-4S ferredoxin-type" evidence="7">
    <location>
        <begin position="42"/>
        <end position="71"/>
    </location>
</feature>
<keyword evidence="4" id="KW-0249">Electron transport</keyword>
<evidence type="ECO:0000256" key="5">
    <source>
        <dbReference type="ARBA" id="ARBA00023004"/>
    </source>
</evidence>
<keyword evidence="2" id="KW-0004">4Fe-4S</keyword>
<evidence type="ECO:0000259" key="7">
    <source>
        <dbReference type="PROSITE" id="PS51379"/>
    </source>
</evidence>
<proteinExistence type="predicted"/>
<keyword evidence="1" id="KW-0813">Transport</keyword>
<dbReference type="GO" id="GO:0016491">
    <property type="term" value="F:oxidoreductase activity"/>
    <property type="evidence" value="ECO:0007669"/>
    <property type="project" value="UniProtKB-ARBA"/>
</dbReference>
<sequence length="138" mass="15710">MSRLTKNDDVCISCHRCEAICAWVHDIVFNPRRGRVIVDLDYPDEHNIRICIQCGRCADACPMEAIYEDYTIVTTGERGIFILDEDKCTGCGKCIEACPTEVLQYYPDRKMPRKCDFCQGQPMCVKYCPTNAIGWVLG</sequence>
<accession>A0AAP2RCR1</accession>